<dbReference type="SUPFAM" id="SSF54373">
    <property type="entry name" value="FAD-linked reductases, C-terminal domain"/>
    <property type="match status" value="1"/>
</dbReference>
<dbReference type="InterPro" id="IPR051473">
    <property type="entry name" value="P2Ox-like"/>
</dbReference>
<dbReference type="GO" id="GO:0016491">
    <property type="term" value="F:oxidoreductase activity"/>
    <property type="evidence" value="ECO:0007669"/>
    <property type="project" value="UniProtKB-KW"/>
</dbReference>
<evidence type="ECO:0000256" key="5">
    <source>
        <dbReference type="ARBA" id="ARBA00023002"/>
    </source>
</evidence>
<dbReference type="InterPro" id="IPR007867">
    <property type="entry name" value="GMC_OxRtase_C"/>
</dbReference>
<dbReference type="Gene3D" id="3.50.50.60">
    <property type="entry name" value="FAD/NAD(P)-binding domain"/>
    <property type="match status" value="2"/>
</dbReference>
<keyword evidence="10" id="KW-1185">Reference proteome</keyword>
<comment type="similarity">
    <text evidence="2">Belongs to the GMC oxidoreductase family.</text>
</comment>
<evidence type="ECO:0000259" key="6">
    <source>
        <dbReference type="Pfam" id="PF00732"/>
    </source>
</evidence>
<organism evidence="9 10">
    <name type="scientific">Haloarchaeobius litoreus</name>
    <dbReference type="NCBI Taxonomy" id="755306"/>
    <lineage>
        <taxon>Archaea</taxon>
        <taxon>Methanobacteriati</taxon>
        <taxon>Methanobacteriota</taxon>
        <taxon>Stenosarchaea group</taxon>
        <taxon>Halobacteria</taxon>
        <taxon>Halobacteriales</taxon>
        <taxon>Halorubellaceae</taxon>
        <taxon>Haloarchaeobius</taxon>
    </lineage>
</organism>
<keyword evidence="3" id="KW-0285">Flavoprotein</keyword>
<feature type="domain" description="Glucose-methanol-choline oxidoreductase C-terminal" evidence="8">
    <location>
        <begin position="435"/>
        <end position="549"/>
    </location>
</feature>
<feature type="domain" description="Glucose-methanol-choline oxidoreductase N-terminal" evidence="6">
    <location>
        <begin position="93"/>
        <end position="319"/>
    </location>
</feature>
<evidence type="ECO:0000259" key="8">
    <source>
        <dbReference type="Pfam" id="PF05199"/>
    </source>
</evidence>
<evidence type="ECO:0000256" key="2">
    <source>
        <dbReference type="ARBA" id="ARBA00010790"/>
    </source>
</evidence>
<proteinExistence type="inferred from homology"/>
<evidence type="ECO:0000256" key="3">
    <source>
        <dbReference type="ARBA" id="ARBA00022630"/>
    </source>
</evidence>
<evidence type="ECO:0000259" key="7">
    <source>
        <dbReference type="Pfam" id="PF01494"/>
    </source>
</evidence>
<comment type="caution">
    <text evidence="9">The sequence shown here is derived from an EMBL/GenBank/DDBJ whole genome shotgun (WGS) entry which is preliminary data.</text>
</comment>
<dbReference type="PANTHER" id="PTHR42784">
    <property type="entry name" value="PYRANOSE 2-OXIDASE"/>
    <property type="match status" value="1"/>
</dbReference>
<name>A0ABD6DN10_9EURY</name>
<dbReference type="Pfam" id="PF00732">
    <property type="entry name" value="GMC_oxred_N"/>
    <property type="match status" value="1"/>
</dbReference>
<protein>
    <submittedName>
        <fullName evidence="9">GMC family oxidoreductase</fullName>
    </submittedName>
</protein>
<keyword evidence="5" id="KW-0560">Oxidoreductase</keyword>
<dbReference type="AlphaFoldDB" id="A0ABD6DN10"/>
<dbReference type="InterPro" id="IPR000172">
    <property type="entry name" value="GMC_OxRdtase_N"/>
</dbReference>
<comment type="cofactor">
    <cofactor evidence="1">
        <name>FAD</name>
        <dbReference type="ChEBI" id="CHEBI:57692"/>
    </cofactor>
</comment>
<dbReference type="Pfam" id="PF01494">
    <property type="entry name" value="FAD_binding_3"/>
    <property type="match status" value="1"/>
</dbReference>
<evidence type="ECO:0000313" key="9">
    <source>
        <dbReference type="EMBL" id="MFD1647739.1"/>
    </source>
</evidence>
<sequence length="562" mass="61065">MSGAGQTPRAPSRDPDVCVVGSGPAGAILANSLAGRGHEVVVLEAGPRFDPSERLERMETSIRGSKPKAAVWDMGGERDRFRMDSNMPYRLNLARVKGVGGSSLHWGGTVPRFHEVDFERESRYGYASDWPFSYEDLRPYYAAAEREIGVAGTDDSPFSPPREHDFPVAPFPPSYSDRVLTEACEDLGIEVHTIPRAQVTEPYDGRSVCLAYGTCKPVCPSGSKYDATIHVDRAVEKGVRVLDRAPVQRLEHDASGDRVTHAVYETPSGERFRQPADHFVVACGSVETARLLLLSDSETYPDGLANSSGQVGRNLMSHPYVTGVGRLDQQTGQNEIGFSTTMTHQFYENEGGRPGSIQIEFLNNAEPALGTLATAKSTILDDFLDLTATPDRLGVWQDLLSEPIGTTSWGDELLEEMRSVYGTHLGLTATVEMLPDPENRVTLHPRRTDDHGNPIPDVSIHTGEFAEETLSFAEERIHEILAATGAEEIATTRGWSPHQSGTARMGEDPATSVVDARLRAHDLDNLSIVGASVFPTDTAVNPTLTIVAISLRAADDLDTSLG</sequence>
<feature type="domain" description="FAD-binding" evidence="7">
    <location>
        <begin position="16"/>
        <end position="46"/>
    </location>
</feature>
<dbReference type="PANTHER" id="PTHR42784:SF1">
    <property type="entry name" value="PYRANOSE 2-OXIDASE"/>
    <property type="match status" value="1"/>
</dbReference>
<reference evidence="9 10" key="1">
    <citation type="journal article" date="2019" name="Int. J. Syst. Evol. Microbiol.">
        <title>The Global Catalogue of Microorganisms (GCM) 10K type strain sequencing project: providing services to taxonomists for standard genome sequencing and annotation.</title>
        <authorList>
            <consortium name="The Broad Institute Genomics Platform"/>
            <consortium name="The Broad Institute Genome Sequencing Center for Infectious Disease"/>
            <person name="Wu L."/>
            <person name="Ma J."/>
        </authorList>
    </citation>
    <scope>NUCLEOTIDE SEQUENCE [LARGE SCALE GENOMIC DNA]</scope>
    <source>
        <strain evidence="9 10">CGMCC 1.10390</strain>
    </source>
</reference>
<gene>
    <name evidence="9" type="ORF">ACFSBL_18765</name>
</gene>
<dbReference type="Pfam" id="PF05199">
    <property type="entry name" value="GMC_oxred_C"/>
    <property type="match status" value="1"/>
</dbReference>
<evidence type="ECO:0000256" key="4">
    <source>
        <dbReference type="ARBA" id="ARBA00022827"/>
    </source>
</evidence>
<evidence type="ECO:0000313" key="10">
    <source>
        <dbReference type="Proteomes" id="UP001597034"/>
    </source>
</evidence>
<accession>A0ABD6DN10</accession>
<dbReference type="EMBL" id="JBHUDO010000004">
    <property type="protein sequence ID" value="MFD1647739.1"/>
    <property type="molecule type" value="Genomic_DNA"/>
</dbReference>
<dbReference type="InterPro" id="IPR036188">
    <property type="entry name" value="FAD/NAD-bd_sf"/>
</dbReference>
<keyword evidence="4" id="KW-0274">FAD</keyword>
<dbReference type="SUPFAM" id="SSF51905">
    <property type="entry name" value="FAD/NAD(P)-binding domain"/>
    <property type="match status" value="1"/>
</dbReference>
<dbReference type="RefSeq" id="WP_256401782.1">
    <property type="nucleotide sequence ID" value="NZ_JANHJR010000004.1"/>
</dbReference>
<dbReference type="InterPro" id="IPR002938">
    <property type="entry name" value="FAD-bd"/>
</dbReference>
<evidence type="ECO:0000256" key="1">
    <source>
        <dbReference type="ARBA" id="ARBA00001974"/>
    </source>
</evidence>
<dbReference type="Proteomes" id="UP001597034">
    <property type="component" value="Unassembled WGS sequence"/>
</dbReference>